<dbReference type="RefSeq" id="WP_134482640.1">
    <property type="nucleotide sequence ID" value="NZ_LR216287.1"/>
</dbReference>
<dbReference type="OrthoDB" id="12313at2157"/>
<dbReference type="EMBL" id="LR216287">
    <property type="protein sequence ID" value="VFJ12521.1"/>
    <property type="molecule type" value="Genomic_DNA"/>
</dbReference>
<keyword evidence="2" id="KW-0472">Membrane</keyword>
<proteinExistence type="predicted"/>
<evidence type="ECO:0000256" key="2">
    <source>
        <dbReference type="SAM" id="Phobius"/>
    </source>
</evidence>
<organism evidence="3 4">
    <name type="scientific">Candidatus Nitrosocosmicus franklandianus</name>
    <dbReference type="NCBI Taxonomy" id="1798806"/>
    <lineage>
        <taxon>Archaea</taxon>
        <taxon>Nitrososphaerota</taxon>
        <taxon>Nitrososphaeria</taxon>
        <taxon>Nitrososphaerales</taxon>
        <taxon>Nitrososphaeraceae</taxon>
        <taxon>Candidatus Nitrosocosmicus</taxon>
    </lineage>
</organism>
<protein>
    <submittedName>
        <fullName evidence="3">Uncharacterized protein</fullName>
    </submittedName>
</protein>
<evidence type="ECO:0000313" key="3">
    <source>
        <dbReference type="EMBL" id="VFJ12521.1"/>
    </source>
</evidence>
<dbReference type="Proteomes" id="UP000294299">
    <property type="component" value="Chromosome NFRAN"/>
</dbReference>
<keyword evidence="2" id="KW-0812">Transmembrane</keyword>
<accession>A0A484IBX5</accession>
<keyword evidence="2" id="KW-1133">Transmembrane helix</keyword>
<dbReference type="AlphaFoldDB" id="A0A484IBX5"/>
<feature type="region of interest" description="Disordered" evidence="1">
    <location>
        <begin position="50"/>
        <end position="70"/>
    </location>
</feature>
<name>A0A484IBX5_9ARCH</name>
<dbReference type="GeneID" id="39419777"/>
<feature type="transmembrane region" description="Helical" evidence="2">
    <location>
        <begin position="12"/>
        <end position="33"/>
    </location>
</feature>
<reference evidence="3 4" key="1">
    <citation type="submission" date="2019-02" db="EMBL/GenBank/DDBJ databases">
        <authorList>
            <person name="Lehtovirta-Morley E L."/>
        </authorList>
    </citation>
    <scope>NUCLEOTIDE SEQUENCE [LARGE SCALE GENOMIC DNA]</scope>
    <source>
        <strain evidence="3">NFRAN1</strain>
    </source>
</reference>
<evidence type="ECO:0000313" key="4">
    <source>
        <dbReference type="Proteomes" id="UP000294299"/>
    </source>
</evidence>
<sequence>MKTEVKKSIGVLNLSILLLIITIYSTSISGVAFGQNDSIPFEIGDISDSIVNPADNPSNNNNSNSTDYGQNDEIINCDMPPCPPGQVCIQSCPEVNIQ</sequence>
<keyword evidence="4" id="KW-1185">Reference proteome</keyword>
<gene>
    <name evidence="3" type="ORF">NFRAN_0200</name>
</gene>
<feature type="compositionally biased region" description="Low complexity" evidence="1">
    <location>
        <begin position="56"/>
        <end position="65"/>
    </location>
</feature>
<dbReference type="KEGG" id="nfn:NFRAN_0200"/>
<evidence type="ECO:0000256" key="1">
    <source>
        <dbReference type="SAM" id="MobiDB-lite"/>
    </source>
</evidence>